<evidence type="ECO:0000313" key="20">
    <source>
        <dbReference type="EMBL" id="KAA6415316.1"/>
    </source>
</evidence>
<dbReference type="Pfam" id="PF07529">
    <property type="entry name" value="HSA"/>
    <property type="match status" value="1"/>
</dbReference>
<dbReference type="Gene3D" id="3.40.50.10810">
    <property type="entry name" value="Tandem AAA-ATPase domain"/>
    <property type="match status" value="1"/>
</dbReference>
<keyword evidence="7 20" id="KW-0347">Helicase</keyword>
<accession>A0A5M8PZN9</accession>
<dbReference type="GO" id="GO:0003678">
    <property type="term" value="F:DNA helicase activity"/>
    <property type="evidence" value="ECO:0007669"/>
    <property type="project" value="UniProtKB-EC"/>
</dbReference>
<dbReference type="InterPro" id="IPR050520">
    <property type="entry name" value="INO80/SWR1_helicase"/>
</dbReference>
<evidence type="ECO:0000256" key="15">
    <source>
        <dbReference type="ARBA" id="ARBA00047995"/>
    </source>
</evidence>
<dbReference type="GO" id="GO:0042393">
    <property type="term" value="F:histone binding"/>
    <property type="evidence" value="ECO:0007669"/>
    <property type="project" value="TreeGrafter"/>
</dbReference>
<evidence type="ECO:0000259" key="17">
    <source>
        <dbReference type="PROSITE" id="PS51192"/>
    </source>
</evidence>
<feature type="region of interest" description="Disordered" evidence="16">
    <location>
        <begin position="1697"/>
        <end position="1722"/>
    </location>
</feature>
<dbReference type="GO" id="GO:0006338">
    <property type="term" value="P:chromatin remodeling"/>
    <property type="evidence" value="ECO:0007669"/>
    <property type="project" value="TreeGrafter"/>
</dbReference>
<dbReference type="Gene3D" id="3.40.50.300">
    <property type="entry name" value="P-loop containing nucleotide triphosphate hydrolases"/>
    <property type="match status" value="1"/>
</dbReference>
<dbReference type="SUPFAM" id="SSF52540">
    <property type="entry name" value="P-loop containing nucleoside triphosphate hydrolases"/>
    <property type="match status" value="2"/>
</dbReference>
<evidence type="ECO:0000256" key="9">
    <source>
        <dbReference type="ARBA" id="ARBA00022853"/>
    </source>
</evidence>
<dbReference type="PROSITE" id="PS51192">
    <property type="entry name" value="HELICASE_ATP_BIND_1"/>
    <property type="match status" value="1"/>
</dbReference>
<dbReference type="InterPro" id="IPR002464">
    <property type="entry name" value="DNA/RNA_helicase_DEAH_CS"/>
</dbReference>
<name>A0A5M8PZN9_9LECA</name>
<feature type="compositionally biased region" description="Basic residues" evidence="16">
    <location>
        <begin position="221"/>
        <end position="233"/>
    </location>
</feature>
<dbReference type="Gene3D" id="1.20.120.850">
    <property type="entry name" value="SWI2/SNF2 ATPases, N-terminal domain"/>
    <property type="match status" value="1"/>
</dbReference>
<evidence type="ECO:0000256" key="10">
    <source>
        <dbReference type="ARBA" id="ARBA00023015"/>
    </source>
</evidence>
<reference evidence="20 21" key="1">
    <citation type="submission" date="2019-09" db="EMBL/GenBank/DDBJ databases">
        <title>The hologenome of the rock-dwelling lichen Lasallia pustulata.</title>
        <authorList>
            <person name="Greshake Tzovaras B."/>
            <person name="Segers F."/>
            <person name="Bicker A."/>
            <person name="Dal Grande F."/>
            <person name="Otte J."/>
            <person name="Hankeln T."/>
            <person name="Schmitt I."/>
            <person name="Ebersberger I."/>
        </authorList>
    </citation>
    <scope>NUCLEOTIDE SEQUENCE [LARGE SCALE GENOMIC DNA]</scope>
    <source>
        <strain evidence="20">A1-1</strain>
    </source>
</reference>
<feature type="compositionally biased region" description="Acidic residues" evidence="16">
    <location>
        <begin position="645"/>
        <end position="683"/>
    </location>
</feature>
<keyword evidence="13" id="KW-0804">Transcription</keyword>
<evidence type="ECO:0000256" key="5">
    <source>
        <dbReference type="ARBA" id="ARBA00022741"/>
    </source>
</evidence>
<evidence type="ECO:0000256" key="6">
    <source>
        <dbReference type="ARBA" id="ARBA00022801"/>
    </source>
</evidence>
<comment type="subcellular location">
    <subcellularLocation>
        <location evidence="1">Nucleus</location>
    </subcellularLocation>
</comment>
<proteinExistence type="inferred from homology"/>
<keyword evidence="6" id="KW-0378">Hydrolase</keyword>
<dbReference type="InterPro" id="IPR014012">
    <property type="entry name" value="HSA_dom"/>
</dbReference>
<dbReference type="GO" id="GO:0016887">
    <property type="term" value="F:ATP hydrolysis activity"/>
    <property type="evidence" value="ECO:0007669"/>
    <property type="project" value="TreeGrafter"/>
</dbReference>
<feature type="region of interest" description="Disordered" evidence="16">
    <location>
        <begin position="780"/>
        <end position="799"/>
    </location>
</feature>
<dbReference type="FunFam" id="3.40.50.10810:FF:000005">
    <property type="entry name" value="Photoperiod-independent early flowering 1"/>
    <property type="match status" value="1"/>
</dbReference>
<dbReference type="Pfam" id="PF00176">
    <property type="entry name" value="SNF2-rel_dom"/>
    <property type="match status" value="1"/>
</dbReference>
<dbReference type="PANTHER" id="PTHR45685">
    <property type="entry name" value="HELICASE SRCAP-RELATED"/>
    <property type="match status" value="1"/>
</dbReference>
<dbReference type="PROSITE" id="PS00690">
    <property type="entry name" value="DEAH_ATP_HELICASE"/>
    <property type="match status" value="1"/>
</dbReference>
<dbReference type="FunFam" id="3.40.50.300:FF:000655">
    <property type="entry name" value="Protein PHOTOPERIOD-INDEPENDENT EARLY FLOWERING 1"/>
    <property type="match status" value="1"/>
</dbReference>
<keyword evidence="14" id="KW-0539">Nucleus</keyword>
<evidence type="ECO:0000256" key="8">
    <source>
        <dbReference type="ARBA" id="ARBA00022840"/>
    </source>
</evidence>
<dbReference type="InterPro" id="IPR000330">
    <property type="entry name" value="SNF2_N"/>
</dbReference>
<dbReference type="GO" id="GO:0000812">
    <property type="term" value="C:Swr1 complex"/>
    <property type="evidence" value="ECO:0007669"/>
    <property type="project" value="TreeGrafter"/>
</dbReference>
<evidence type="ECO:0000256" key="3">
    <source>
        <dbReference type="ARBA" id="ARBA00011826"/>
    </source>
</evidence>
<feature type="domain" description="Helicase C-terminal" evidence="18">
    <location>
        <begin position="1380"/>
        <end position="1530"/>
    </location>
</feature>
<dbReference type="InterPro" id="IPR027417">
    <property type="entry name" value="P-loop_NTPase"/>
</dbReference>
<evidence type="ECO:0000256" key="4">
    <source>
        <dbReference type="ARBA" id="ARBA00012551"/>
    </source>
</evidence>
<evidence type="ECO:0000259" key="18">
    <source>
        <dbReference type="PROSITE" id="PS51194"/>
    </source>
</evidence>
<comment type="similarity">
    <text evidence="2">Belongs to the SNF2/RAD54 helicase family. SWR1 subfamily.</text>
</comment>
<dbReference type="PROSITE" id="PS51194">
    <property type="entry name" value="HELICASE_CTER"/>
    <property type="match status" value="1"/>
</dbReference>
<evidence type="ECO:0000256" key="2">
    <source>
        <dbReference type="ARBA" id="ARBA00009220"/>
    </source>
</evidence>
<gene>
    <name evidence="20" type="ORF">FRX48_00031</name>
</gene>
<feature type="domain" description="HSA" evidence="19">
    <location>
        <begin position="373"/>
        <end position="447"/>
    </location>
</feature>
<feature type="compositionally biased region" description="Acidic residues" evidence="16">
    <location>
        <begin position="1669"/>
        <end position="1678"/>
    </location>
</feature>
<keyword evidence="9" id="KW-0156">Chromatin regulator</keyword>
<feature type="compositionally biased region" description="Acidic residues" evidence="16">
    <location>
        <begin position="506"/>
        <end position="529"/>
    </location>
</feature>
<dbReference type="GO" id="GO:0005524">
    <property type="term" value="F:ATP binding"/>
    <property type="evidence" value="ECO:0007669"/>
    <property type="project" value="UniProtKB-KW"/>
</dbReference>
<dbReference type="Proteomes" id="UP000324767">
    <property type="component" value="Unassembled WGS sequence"/>
</dbReference>
<dbReference type="SMART" id="SM00490">
    <property type="entry name" value="HELICc"/>
    <property type="match status" value="1"/>
</dbReference>
<feature type="compositionally biased region" description="Polar residues" evidence="16">
    <location>
        <begin position="237"/>
        <end position="249"/>
    </location>
</feature>
<keyword evidence="12" id="KW-0010">Activator</keyword>
<evidence type="ECO:0000256" key="13">
    <source>
        <dbReference type="ARBA" id="ARBA00023163"/>
    </source>
</evidence>
<feature type="region of interest" description="Disordered" evidence="16">
    <location>
        <begin position="497"/>
        <end position="604"/>
    </location>
</feature>
<dbReference type="EC" id="3.6.4.12" evidence="4"/>
<feature type="compositionally biased region" description="Low complexity" evidence="16">
    <location>
        <begin position="545"/>
        <end position="560"/>
    </location>
</feature>
<evidence type="ECO:0000259" key="19">
    <source>
        <dbReference type="PROSITE" id="PS51204"/>
    </source>
</evidence>
<dbReference type="OrthoDB" id="372624at2759"/>
<feature type="compositionally biased region" description="Basic and acidic residues" evidence="16">
    <location>
        <begin position="1593"/>
        <end position="1604"/>
    </location>
</feature>
<feature type="region of interest" description="Disordered" evidence="16">
    <location>
        <begin position="619"/>
        <end position="720"/>
    </location>
</feature>
<dbReference type="CDD" id="cd18003">
    <property type="entry name" value="DEXQc_SRCAP"/>
    <property type="match status" value="1"/>
</dbReference>
<feature type="region of interest" description="Disordered" evidence="16">
    <location>
        <begin position="1593"/>
        <end position="1678"/>
    </location>
</feature>
<feature type="compositionally biased region" description="Polar residues" evidence="16">
    <location>
        <begin position="1"/>
        <end position="22"/>
    </location>
</feature>
<dbReference type="CDD" id="cd18793">
    <property type="entry name" value="SF2_C_SNF"/>
    <property type="match status" value="1"/>
</dbReference>
<dbReference type="GO" id="GO:0003677">
    <property type="term" value="F:DNA binding"/>
    <property type="evidence" value="ECO:0007669"/>
    <property type="project" value="UniProtKB-KW"/>
</dbReference>
<keyword evidence="8" id="KW-0067">ATP-binding</keyword>
<sequence>MLNGSLNNFSRHNIKHTNGTSAENHEPTPTRDIQTEALDGTTHHTSIKAEYVNYEDQNIDAPPNKKRKLADPSARQRSTSRHISPPWRKVAVEGPTSFVEGGRRKSSRTNLVPLELQPQADKRQTRATIQKTHLPKSTYGGAKSYKQSRLTPTPTQSQVNGKPLRSSRKSVTQPVGRSPGKWGQQNGTSTSSTTTNVTLIKAHPHTAKSVKLHSESPRQQSQKHHTYKARHKLLPAGSSQQPSDTSNTHPIRRSGRASRAADSADESKGVRTNGWPESDEEEVPVDPNFKPQRLKFKVRMPTVTIQHPGHVPPKRQFSSFREWLEHDDPLAGDDSGHQTDEKAEREAELRRRILLAAKAGGVLSRGHCSVYVPDPQEEPPTQYAHQDHLVAHAIYFRKLMKQEQRHHLASAKRIAYAAAAEWKRRQPKSEEEVEQEQREAALARYKQVRKDLMQKWEIVTVEVNRRRLARWEEEQQVLGKQALNRVLEQSTQLLDKRRLRGSSDAGTEDEKEDGNEDNDEEEEEEEEEEGRVSDDTGSDVESGHESNMSSSQSESEASLEIKADDDEGLTVDELRRKYAAVPRQSPGHHSDVQMDEAQPEESCLQDRKVEVERLSLALSETQDEIVAEPDPGSSVDPLATVHLDDVDDALLDDSDSSTDMEYDMGDSDEESEFEEDGESEASEEERGLLGFFSKSDLQEAQTPDSDMEGPNMKGEASDGEIEEASLIPDATQVQTPSASNSEEPSMHTPKKLEVLTSGEITNPAWGTRNNDILRPISTKAQAGAEPSTSMKTPGLETPMNVHRESLPTTPVSAYTLKTTVPFLLRGTLREYQHYGLDWLAGLYANGTNGILADEMGLGKTIQTIALLAHLAVEHEVWGPHLIVVPTSVMLNWEMEFKKFLPGFKILTYYGTQEERKQKRKGWLDDNRWNVCVTSYQLVLQDQQTFKRRGWHYMVLDEAHNIKNFRSQRWQTLLTFRTRARLLLTGTPLQNNLTELWSLLFFLMPSDSTETGIGGFADLQEFSNWFRKPVELILEHGRETMDDEAKLIVQKLHKVLRPYLLRRLKADVEKQMPAKYEHVVYCRLSKRQRYLYDGFMSRAQTRETLASGNYLSIINCLMQLRKVCNHPDLFETRQIVTSFAMPKSAIADFEIKELLVRRRLLQEDPMRRVDLDVINLLPGANGPVSALATIQNQRLGALHALRQLAVQQQGRLDWKMQLDGTSIKSNLAHMENAARISRLEELRHCAYLTSLRSQRRPLYSYSLVERLTLDLQQLPTPPMPKRRVALADWYSNTSPAMEDMVLTLSQRSEAVQTTIQKFACVTPAAVATDMTSFALSRRGVEVIHDAQQVCKADAFHEARMRLSIAFPDKRLLQYDCGKLQRLDKLLRDLQAGGHRALIFTQMTKVLDILEQFLNIHGHRYLRLDGATKIEQRQILTDRFNNDNRILAFILSTRSGGLGINLTGADTVIFYDLDWNPAMDKQCQDRCHRIGQTRDVHIYRFVSEYTIEANILRKANQKRMLDDVVIQEGEFTTDYFNKLNVQDMLDDEALDGDAEANAAMDRVLGGGGAANGKGFEQVEDKEDIAAAKVAEKEMIHTDEADFDEKAGLSSAGGATPRTPGPPTPSESMPARIGTPDTVHNSAAATDTAERVTTLEATESVVGTPGIVNGDEVADDADEDEATHVDEYIIRFLEWELRDVAVAPPGDKSKKKSKKGGEHRVRRPR</sequence>
<feature type="region of interest" description="Disordered" evidence="16">
    <location>
        <begin position="326"/>
        <end position="345"/>
    </location>
</feature>
<evidence type="ECO:0000256" key="14">
    <source>
        <dbReference type="ARBA" id="ARBA00023242"/>
    </source>
</evidence>
<dbReference type="InterPro" id="IPR001650">
    <property type="entry name" value="Helicase_C-like"/>
</dbReference>
<feature type="region of interest" description="Disordered" evidence="16">
    <location>
        <begin position="1"/>
        <end position="193"/>
    </location>
</feature>
<dbReference type="SMART" id="SM00487">
    <property type="entry name" value="DEXDc"/>
    <property type="match status" value="1"/>
</dbReference>
<keyword evidence="5" id="KW-0547">Nucleotide-binding</keyword>
<keyword evidence="11" id="KW-0238">DNA-binding</keyword>
<feature type="compositionally biased region" description="Polar residues" evidence="16">
    <location>
        <begin position="145"/>
        <end position="160"/>
    </location>
</feature>
<evidence type="ECO:0000256" key="1">
    <source>
        <dbReference type="ARBA" id="ARBA00004123"/>
    </source>
</evidence>
<dbReference type="Pfam" id="PF00271">
    <property type="entry name" value="Helicase_C"/>
    <property type="match status" value="1"/>
</dbReference>
<comment type="caution">
    <text evidence="20">The sequence shown here is derived from an EMBL/GenBank/DDBJ whole genome shotgun (WGS) entry which is preliminary data.</text>
</comment>
<evidence type="ECO:0000256" key="16">
    <source>
        <dbReference type="SAM" id="MobiDB-lite"/>
    </source>
</evidence>
<comment type="subunit">
    <text evidence="3">Component of the SWR1 chromatin-remodeling complex.</text>
</comment>
<evidence type="ECO:0000256" key="12">
    <source>
        <dbReference type="ARBA" id="ARBA00023159"/>
    </source>
</evidence>
<protein>
    <recommendedName>
        <fullName evidence="4">DNA helicase</fullName>
        <ecNumber evidence="4">3.6.4.12</ecNumber>
    </recommendedName>
</protein>
<dbReference type="EMBL" id="VXIT01000001">
    <property type="protein sequence ID" value="KAA6415316.1"/>
    <property type="molecule type" value="Genomic_DNA"/>
</dbReference>
<dbReference type="PROSITE" id="PS51204">
    <property type="entry name" value="HSA"/>
    <property type="match status" value="1"/>
</dbReference>
<evidence type="ECO:0000256" key="11">
    <source>
        <dbReference type="ARBA" id="ARBA00023125"/>
    </source>
</evidence>
<feature type="region of interest" description="Disordered" evidence="16">
    <location>
        <begin position="206"/>
        <end position="290"/>
    </location>
</feature>
<evidence type="ECO:0000313" key="21">
    <source>
        <dbReference type="Proteomes" id="UP000324767"/>
    </source>
</evidence>
<dbReference type="InterPro" id="IPR038718">
    <property type="entry name" value="SNF2-like_sf"/>
</dbReference>
<feature type="domain" description="Helicase ATP-binding" evidence="17">
    <location>
        <begin position="840"/>
        <end position="1005"/>
    </location>
</feature>
<dbReference type="InterPro" id="IPR049730">
    <property type="entry name" value="SNF2/RAD54-like_C"/>
</dbReference>
<evidence type="ECO:0000256" key="7">
    <source>
        <dbReference type="ARBA" id="ARBA00022806"/>
    </source>
</evidence>
<dbReference type="InterPro" id="IPR014001">
    <property type="entry name" value="Helicase_ATP-bd"/>
</dbReference>
<organism evidence="20 21">
    <name type="scientific">Lasallia pustulata</name>
    <dbReference type="NCBI Taxonomy" id="136370"/>
    <lineage>
        <taxon>Eukaryota</taxon>
        <taxon>Fungi</taxon>
        <taxon>Dikarya</taxon>
        <taxon>Ascomycota</taxon>
        <taxon>Pezizomycotina</taxon>
        <taxon>Lecanoromycetes</taxon>
        <taxon>OSLEUM clade</taxon>
        <taxon>Umbilicariomycetidae</taxon>
        <taxon>Umbilicariales</taxon>
        <taxon>Umbilicariaceae</taxon>
        <taxon>Lasallia</taxon>
    </lineage>
</organism>
<comment type="catalytic activity">
    <reaction evidence="15">
        <text>ATP + H2O = ADP + phosphate + H(+)</text>
        <dbReference type="Rhea" id="RHEA:13065"/>
        <dbReference type="ChEBI" id="CHEBI:15377"/>
        <dbReference type="ChEBI" id="CHEBI:15378"/>
        <dbReference type="ChEBI" id="CHEBI:30616"/>
        <dbReference type="ChEBI" id="CHEBI:43474"/>
        <dbReference type="ChEBI" id="CHEBI:456216"/>
        <dbReference type="EC" id="3.6.4.12"/>
    </reaction>
</comment>
<keyword evidence="10" id="KW-0805">Transcription regulation</keyword>
<dbReference type="PANTHER" id="PTHR45685:SF1">
    <property type="entry name" value="HELICASE SRCAP"/>
    <property type="match status" value="1"/>
</dbReference>